<dbReference type="OrthoDB" id="205198at2759"/>
<evidence type="ECO:0000313" key="4">
    <source>
        <dbReference type="Proteomes" id="UP000567179"/>
    </source>
</evidence>
<dbReference type="Gene3D" id="1.10.10.1200">
    <property type="entry name" value="MAGE homology domain, winged helix WH1 motif"/>
    <property type="match status" value="1"/>
</dbReference>
<dbReference type="Gene3D" id="1.10.10.1210">
    <property type="entry name" value="MAGE homology domain, winged helix WH2 motif"/>
    <property type="match status" value="1"/>
</dbReference>
<dbReference type="Pfam" id="PF01454">
    <property type="entry name" value="MAGE"/>
    <property type="match status" value="1"/>
</dbReference>
<dbReference type="Proteomes" id="UP000567179">
    <property type="component" value="Unassembled WGS sequence"/>
</dbReference>
<dbReference type="InterPro" id="IPR037445">
    <property type="entry name" value="MAGE"/>
</dbReference>
<reference evidence="3 4" key="1">
    <citation type="journal article" date="2020" name="ISME J.">
        <title>Uncovering the hidden diversity of litter-decomposition mechanisms in mushroom-forming fungi.</title>
        <authorList>
            <person name="Floudas D."/>
            <person name="Bentzer J."/>
            <person name="Ahren D."/>
            <person name="Johansson T."/>
            <person name="Persson P."/>
            <person name="Tunlid A."/>
        </authorList>
    </citation>
    <scope>NUCLEOTIDE SEQUENCE [LARGE SCALE GENOMIC DNA]</scope>
    <source>
        <strain evidence="3 4">CBS 101986</strain>
    </source>
</reference>
<accession>A0A8H5BBR5</accession>
<feature type="compositionally biased region" description="Low complexity" evidence="1">
    <location>
        <begin position="9"/>
        <end position="20"/>
    </location>
</feature>
<dbReference type="PANTHER" id="PTHR11736">
    <property type="entry name" value="MELANOMA-ASSOCIATED ANTIGEN MAGE ANTIGEN"/>
    <property type="match status" value="1"/>
</dbReference>
<evidence type="ECO:0000256" key="1">
    <source>
        <dbReference type="SAM" id="MobiDB-lite"/>
    </source>
</evidence>
<protein>
    <recommendedName>
        <fullName evidence="2">MAGE domain-containing protein</fullName>
    </recommendedName>
</protein>
<dbReference type="GO" id="GO:0006281">
    <property type="term" value="P:DNA repair"/>
    <property type="evidence" value="ECO:0007669"/>
    <property type="project" value="TreeGrafter"/>
</dbReference>
<dbReference type="PROSITE" id="PS50838">
    <property type="entry name" value="MAGE"/>
    <property type="match status" value="1"/>
</dbReference>
<evidence type="ECO:0000259" key="2">
    <source>
        <dbReference type="PROSITE" id="PS50838"/>
    </source>
</evidence>
<organism evidence="3 4">
    <name type="scientific">Psilocybe cf. subviscida</name>
    <dbReference type="NCBI Taxonomy" id="2480587"/>
    <lineage>
        <taxon>Eukaryota</taxon>
        <taxon>Fungi</taxon>
        <taxon>Dikarya</taxon>
        <taxon>Basidiomycota</taxon>
        <taxon>Agaricomycotina</taxon>
        <taxon>Agaricomycetes</taxon>
        <taxon>Agaricomycetidae</taxon>
        <taxon>Agaricales</taxon>
        <taxon>Agaricineae</taxon>
        <taxon>Strophariaceae</taxon>
        <taxon>Psilocybe</taxon>
    </lineage>
</organism>
<keyword evidence="4" id="KW-1185">Reference proteome</keyword>
<feature type="compositionally biased region" description="Basic residues" evidence="1">
    <location>
        <begin position="307"/>
        <end position="319"/>
    </location>
</feature>
<gene>
    <name evidence="3" type="ORF">D9619_008519</name>
</gene>
<dbReference type="SMART" id="SM01373">
    <property type="entry name" value="MAGE"/>
    <property type="match status" value="1"/>
</dbReference>
<dbReference type="InterPro" id="IPR041899">
    <property type="entry name" value="MAGE_WH2"/>
</dbReference>
<dbReference type="EMBL" id="JAACJJ010000029">
    <property type="protein sequence ID" value="KAF5319282.1"/>
    <property type="molecule type" value="Genomic_DNA"/>
</dbReference>
<name>A0A8H5BBR5_9AGAR</name>
<sequence length="391" mass="42878">MGRSTRAGPSQRPSQSQPSQTQNGRSRRARQQQESEDEAPEGTQAEDGGDDGMDIDDAKAEIIRKANDLVRLALFTEQRRVPLRRDDINKKVLSQGTRAFNAVFETAQNKLRSAFGMELVELPSRAGIEHDAAGDDANENRPNTGMKKKAAPTGLKQYILRSTLDSALVELASRTDDNLATIEREDNAILFPSQANDENDEGEDPEDERAARNYGSILNWSRSDQLGPTGILYVILALVLVSGRAVADTELRRHLKSLGLSSTPTVHPIYNTAAATARALTLDAYLTLLMKQGYLSRDEIGGDAALKKKRGGGGAKRVRTQAEDQEEGRQYEWRWGPRAFSEIGEEYVAKFVAEFMVGGDANEDEDAHDALVDKMYKGVEKAAGGGLTEIK</sequence>
<dbReference type="PANTHER" id="PTHR11736:SF14">
    <property type="entry name" value="NSE3 HOMOLOG, SMC5-SMC6 COMPLEX COMPONENT"/>
    <property type="match status" value="1"/>
</dbReference>
<dbReference type="GO" id="GO:0005634">
    <property type="term" value="C:nucleus"/>
    <property type="evidence" value="ECO:0007669"/>
    <property type="project" value="TreeGrafter"/>
</dbReference>
<proteinExistence type="predicted"/>
<comment type="caution">
    <text evidence="3">The sequence shown here is derived from an EMBL/GenBank/DDBJ whole genome shotgun (WGS) entry which is preliminary data.</text>
</comment>
<feature type="region of interest" description="Disordered" evidence="1">
    <location>
        <begin position="306"/>
        <end position="329"/>
    </location>
</feature>
<dbReference type="AlphaFoldDB" id="A0A8H5BBR5"/>
<dbReference type="InterPro" id="IPR002190">
    <property type="entry name" value="MHD_dom"/>
</dbReference>
<feature type="region of interest" description="Disordered" evidence="1">
    <location>
        <begin position="1"/>
        <end position="55"/>
    </location>
</feature>
<dbReference type="InterPro" id="IPR041898">
    <property type="entry name" value="MAGE_WH1"/>
</dbReference>
<feature type="domain" description="MAGE" evidence="2">
    <location>
        <begin position="62"/>
        <end position="122"/>
    </location>
</feature>
<evidence type="ECO:0000313" key="3">
    <source>
        <dbReference type="EMBL" id="KAF5319282.1"/>
    </source>
</evidence>